<dbReference type="AlphaFoldDB" id="A0A4Q1JZ29"/>
<sequence length="182" mass="18734">MPGTRRLALASGLLLPLILVSCTCGRPPAAAIGTAPTAKASKTADAAQPAPSATASAASAAQTQQAARMGEAASLVHAYLGALAAGDRTRADAYWRNGHPPPVADDALLRNLPGLQSVQIRNTAPVALDKAVPTGAVEVPVTLRMVSPQGQVMHYVGRYRLARSLDDTGWQISSASVHARVD</sequence>
<feature type="chain" id="PRO_5020411243" description="Nuclear transport factor 2 family protein" evidence="1">
    <location>
        <begin position="22"/>
        <end position="182"/>
    </location>
</feature>
<gene>
    <name evidence="2" type="ORF">EPA99_01830</name>
</gene>
<dbReference type="OrthoDB" id="5988059at2"/>
<protein>
    <recommendedName>
        <fullName evidence="4">Nuclear transport factor 2 family protein</fullName>
    </recommendedName>
</protein>
<dbReference type="EMBL" id="SAWZ01000001">
    <property type="protein sequence ID" value="RXR08584.1"/>
    <property type="molecule type" value="Genomic_DNA"/>
</dbReference>
<evidence type="ECO:0008006" key="4">
    <source>
        <dbReference type="Google" id="ProtNLM"/>
    </source>
</evidence>
<keyword evidence="3" id="KW-1185">Reference proteome</keyword>
<evidence type="ECO:0000313" key="2">
    <source>
        <dbReference type="EMBL" id="RXR08584.1"/>
    </source>
</evidence>
<proteinExistence type="predicted"/>
<dbReference type="Proteomes" id="UP000289784">
    <property type="component" value="Unassembled WGS sequence"/>
</dbReference>
<organism evidence="2 3">
    <name type="scientific">Pseudoxanthomonas composti</name>
    <dbReference type="NCBI Taxonomy" id="2137479"/>
    <lineage>
        <taxon>Bacteria</taxon>
        <taxon>Pseudomonadati</taxon>
        <taxon>Pseudomonadota</taxon>
        <taxon>Gammaproteobacteria</taxon>
        <taxon>Lysobacterales</taxon>
        <taxon>Lysobacteraceae</taxon>
        <taxon>Pseudoxanthomonas</taxon>
    </lineage>
</organism>
<evidence type="ECO:0000313" key="3">
    <source>
        <dbReference type="Proteomes" id="UP000289784"/>
    </source>
</evidence>
<feature type="signal peptide" evidence="1">
    <location>
        <begin position="1"/>
        <end position="21"/>
    </location>
</feature>
<evidence type="ECO:0000256" key="1">
    <source>
        <dbReference type="SAM" id="SignalP"/>
    </source>
</evidence>
<dbReference type="PROSITE" id="PS51257">
    <property type="entry name" value="PROKAR_LIPOPROTEIN"/>
    <property type="match status" value="1"/>
</dbReference>
<accession>A0A4Q1JZ29</accession>
<name>A0A4Q1JZ29_9GAMM</name>
<comment type="caution">
    <text evidence="2">The sequence shown here is derived from an EMBL/GenBank/DDBJ whole genome shotgun (WGS) entry which is preliminary data.</text>
</comment>
<keyword evidence="1" id="KW-0732">Signal</keyword>
<reference evidence="2 3" key="1">
    <citation type="submission" date="2019-01" db="EMBL/GenBank/DDBJ databases">
        <title>Pseudoxanthomonas composti sp. nov., isolated from compost.</title>
        <authorList>
            <person name="Yang G."/>
        </authorList>
    </citation>
    <scope>NUCLEOTIDE SEQUENCE [LARGE SCALE GENOMIC DNA]</scope>
    <source>
        <strain evidence="2 3">GSS15</strain>
    </source>
</reference>